<evidence type="ECO:0000313" key="2">
    <source>
        <dbReference type="EMBL" id="SER67008.1"/>
    </source>
</evidence>
<proteinExistence type="predicted"/>
<protein>
    <submittedName>
        <fullName evidence="2">Glyoxylase, beta-lactamase superfamily II</fullName>
    </submittedName>
</protein>
<dbReference type="InterPro" id="IPR050855">
    <property type="entry name" value="NDM-1-like"/>
</dbReference>
<dbReference type="SUPFAM" id="SSF56281">
    <property type="entry name" value="Metallo-hydrolase/oxidoreductase"/>
    <property type="match status" value="1"/>
</dbReference>
<dbReference type="PANTHER" id="PTHR42951">
    <property type="entry name" value="METALLO-BETA-LACTAMASE DOMAIN-CONTAINING"/>
    <property type="match status" value="1"/>
</dbReference>
<dbReference type="STRING" id="155974.SAMN04487818_104553"/>
<feature type="domain" description="Metallo-beta-lactamase" evidence="1">
    <location>
        <begin position="19"/>
        <end position="209"/>
    </location>
</feature>
<dbReference type="RefSeq" id="WP_092777191.1">
    <property type="nucleotide sequence ID" value="NZ_FOGI01000004.1"/>
</dbReference>
<evidence type="ECO:0000259" key="1">
    <source>
        <dbReference type="SMART" id="SM00849"/>
    </source>
</evidence>
<evidence type="ECO:0000313" key="3">
    <source>
        <dbReference type="Proteomes" id="UP000199051"/>
    </source>
</evidence>
<keyword evidence="3" id="KW-1185">Reference proteome</keyword>
<reference evidence="3" key="1">
    <citation type="submission" date="2016-10" db="EMBL/GenBank/DDBJ databases">
        <authorList>
            <person name="Varghese N."/>
            <person name="Submissions S."/>
        </authorList>
    </citation>
    <scope>NUCLEOTIDE SEQUENCE [LARGE SCALE GENOMIC DNA]</scope>
    <source>
        <strain evidence="3">DSM 44260</strain>
    </source>
</reference>
<organism evidence="2 3">
    <name type="scientific">Actinokineospora terrae</name>
    <dbReference type="NCBI Taxonomy" id="155974"/>
    <lineage>
        <taxon>Bacteria</taxon>
        <taxon>Bacillati</taxon>
        <taxon>Actinomycetota</taxon>
        <taxon>Actinomycetes</taxon>
        <taxon>Pseudonocardiales</taxon>
        <taxon>Pseudonocardiaceae</taxon>
        <taxon>Actinokineospora</taxon>
    </lineage>
</organism>
<dbReference type="Proteomes" id="UP000199051">
    <property type="component" value="Unassembled WGS sequence"/>
</dbReference>
<dbReference type="InterPro" id="IPR036866">
    <property type="entry name" value="RibonucZ/Hydroxyglut_hydro"/>
</dbReference>
<dbReference type="AlphaFoldDB" id="A0A1H9R2T7"/>
<dbReference type="PANTHER" id="PTHR42951:SF4">
    <property type="entry name" value="ACYL-COENZYME A THIOESTERASE MBLAC2"/>
    <property type="match status" value="1"/>
</dbReference>
<name>A0A1H9R2T7_9PSEU</name>
<sequence length="266" mass="28543">MRWIELADRVFACRYTELDQTLGLVVGDTGCLVIDTGTDEAHGAQWAAAVREVTDLPWTVAITHAHWDHFLGTTAFPGADVWAHPRCTAEIVDGARAQAESWAARYRESGRDDLAERLLAARVVLPTHEVADRVDLDLGGRAVTLLHPGYGHTDNDIVVHVPDEGVLFAGDTVEQGAPPSIGGDGYPLKWPSALDALLDLGPRVIVPGHGEPVDPGFVRGQRAELAVIASLFDGVRSGTLTVDEAVAQSPYPEEATRPALERGRVA</sequence>
<dbReference type="CDD" id="cd16282">
    <property type="entry name" value="metallo-hydrolase-like_MBL-fold"/>
    <property type="match status" value="1"/>
</dbReference>
<accession>A0A1H9R2T7</accession>
<dbReference type="InterPro" id="IPR001279">
    <property type="entry name" value="Metallo-B-lactamas"/>
</dbReference>
<dbReference type="Pfam" id="PF00753">
    <property type="entry name" value="Lactamase_B"/>
    <property type="match status" value="1"/>
</dbReference>
<gene>
    <name evidence="2" type="ORF">SAMN04487818_104553</name>
</gene>
<dbReference type="Gene3D" id="3.60.15.10">
    <property type="entry name" value="Ribonuclease Z/Hydroxyacylglutathione hydrolase-like"/>
    <property type="match status" value="1"/>
</dbReference>
<dbReference type="SMART" id="SM00849">
    <property type="entry name" value="Lactamase_B"/>
    <property type="match status" value="1"/>
</dbReference>
<dbReference type="EMBL" id="FOGI01000004">
    <property type="protein sequence ID" value="SER67008.1"/>
    <property type="molecule type" value="Genomic_DNA"/>
</dbReference>